<dbReference type="AlphaFoldDB" id="A0A5D3D8Q3"/>
<dbReference type="Proteomes" id="UP000321947">
    <property type="component" value="Unassembled WGS sequence"/>
</dbReference>
<feature type="region of interest" description="Disordered" evidence="1">
    <location>
        <begin position="40"/>
        <end position="70"/>
    </location>
</feature>
<organism evidence="2 3">
    <name type="scientific">Cucumis melo var. makuwa</name>
    <name type="common">Oriental melon</name>
    <dbReference type="NCBI Taxonomy" id="1194695"/>
    <lineage>
        <taxon>Eukaryota</taxon>
        <taxon>Viridiplantae</taxon>
        <taxon>Streptophyta</taxon>
        <taxon>Embryophyta</taxon>
        <taxon>Tracheophyta</taxon>
        <taxon>Spermatophyta</taxon>
        <taxon>Magnoliopsida</taxon>
        <taxon>eudicotyledons</taxon>
        <taxon>Gunneridae</taxon>
        <taxon>Pentapetalae</taxon>
        <taxon>rosids</taxon>
        <taxon>fabids</taxon>
        <taxon>Cucurbitales</taxon>
        <taxon>Cucurbitaceae</taxon>
        <taxon>Benincaseae</taxon>
        <taxon>Cucumis</taxon>
    </lineage>
</organism>
<dbReference type="EMBL" id="SSTD01006426">
    <property type="protein sequence ID" value="TYK19957.1"/>
    <property type="molecule type" value="Genomic_DNA"/>
</dbReference>
<sequence>MRMMQAKRRYVNDRFPKRKVLSTKVTTTVGELYTAIHQTKKSNSNHELAKFESPSSKNNNSPTLSPKKTKTTIIVLSPRQAARVEMLKEKFGSTILKAQQKLSNKDSNIYKYVVVEAPKVCSIQEQRRASRESLDKIKPVFDFNENLDSMRDFEELLKPT</sequence>
<protein>
    <submittedName>
        <fullName evidence="2">Uncharacterized protein</fullName>
    </submittedName>
</protein>
<accession>A0A5D3D8Q3</accession>
<evidence type="ECO:0000256" key="1">
    <source>
        <dbReference type="SAM" id="MobiDB-lite"/>
    </source>
</evidence>
<feature type="compositionally biased region" description="Polar residues" evidence="1">
    <location>
        <begin position="53"/>
        <end position="66"/>
    </location>
</feature>
<comment type="caution">
    <text evidence="2">The sequence shown here is derived from an EMBL/GenBank/DDBJ whole genome shotgun (WGS) entry which is preliminary data.</text>
</comment>
<name>A0A5D3D8Q3_CUCMM</name>
<reference evidence="2 3" key="1">
    <citation type="submission" date="2019-08" db="EMBL/GenBank/DDBJ databases">
        <title>Draft genome sequences of two oriental melons (Cucumis melo L. var makuwa).</title>
        <authorList>
            <person name="Kwon S.-Y."/>
        </authorList>
    </citation>
    <scope>NUCLEOTIDE SEQUENCE [LARGE SCALE GENOMIC DNA]</scope>
    <source>
        <strain evidence="3">cv. Chang Bougi</strain>
        <tissue evidence="2">Leaf</tissue>
    </source>
</reference>
<gene>
    <name evidence="2" type="ORF">E5676_scaffold134G00700</name>
</gene>
<proteinExistence type="predicted"/>
<evidence type="ECO:0000313" key="2">
    <source>
        <dbReference type="EMBL" id="TYK19957.1"/>
    </source>
</evidence>
<evidence type="ECO:0000313" key="3">
    <source>
        <dbReference type="Proteomes" id="UP000321947"/>
    </source>
</evidence>